<dbReference type="EMBL" id="JAUQSX010000007">
    <property type="protein sequence ID" value="MDO7847644.1"/>
    <property type="molecule type" value="Genomic_DNA"/>
</dbReference>
<reference evidence="1" key="1">
    <citation type="submission" date="2023-07" db="EMBL/GenBank/DDBJ databases">
        <authorList>
            <person name="Kim M.K."/>
        </authorList>
    </citation>
    <scope>NUCLEOTIDE SEQUENCE</scope>
    <source>
        <strain evidence="1">M29</strain>
    </source>
</reference>
<evidence type="ECO:0000313" key="1">
    <source>
        <dbReference type="EMBL" id="MDO7847644.1"/>
    </source>
</evidence>
<sequence length="113" mass="12295">MPTADNLHSHTPGKSIEKDSEVVNYQQLLRLTHPYPSKVVAVTSGPQAGNYIFHGPTKTWLPLGTPTLSASLGEIGQLATNPLVYQFWQSPNGSLWVVTMDDDGALNTEPYTS</sequence>
<protein>
    <submittedName>
        <fullName evidence="1">Uncharacterized protein</fullName>
    </submittedName>
</protein>
<organism evidence="1 2">
    <name type="scientific">Hymenobacter mellowenesis</name>
    <dbReference type="NCBI Taxonomy" id="3063995"/>
    <lineage>
        <taxon>Bacteria</taxon>
        <taxon>Pseudomonadati</taxon>
        <taxon>Bacteroidota</taxon>
        <taxon>Cytophagia</taxon>
        <taxon>Cytophagales</taxon>
        <taxon>Hymenobacteraceae</taxon>
        <taxon>Hymenobacter</taxon>
    </lineage>
</organism>
<comment type="caution">
    <text evidence="1">The sequence shown here is derived from an EMBL/GenBank/DDBJ whole genome shotgun (WGS) entry which is preliminary data.</text>
</comment>
<name>A0ABT9ACV4_9BACT</name>
<gene>
    <name evidence="1" type="ORF">Q5H92_14845</name>
</gene>
<proteinExistence type="predicted"/>
<keyword evidence="2" id="KW-1185">Reference proteome</keyword>
<evidence type="ECO:0000313" key="2">
    <source>
        <dbReference type="Proteomes" id="UP001167796"/>
    </source>
</evidence>
<accession>A0ABT9ACV4</accession>
<dbReference type="RefSeq" id="WP_305012322.1">
    <property type="nucleotide sequence ID" value="NZ_JAUQSX010000007.1"/>
</dbReference>
<dbReference type="Proteomes" id="UP001167796">
    <property type="component" value="Unassembled WGS sequence"/>
</dbReference>